<feature type="compositionally biased region" description="Gly residues" evidence="1">
    <location>
        <begin position="177"/>
        <end position="186"/>
    </location>
</feature>
<evidence type="ECO:0000256" key="1">
    <source>
        <dbReference type="SAM" id="MobiDB-lite"/>
    </source>
</evidence>
<keyword evidence="2" id="KW-0812">Transmembrane</keyword>
<dbReference type="Proteomes" id="UP001590951">
    <property type="component" value="Unassembled WGS sequence"/>
</dbReference>
<feature type="region of interest" description="Disordered" evidence="1">
    <location>
        <begin position="1"/>
        <end position="37"/>
    </location>
</feature>
<feature type="region of interest" description="Disordered" evidence="1">
    <location>
        <begin position="87"/>
        <end position="224"/>
    </location>
</feature>
<evidence type="ECO:0000313" key="3">
    <source>
        <dbReference type="EMBL" id="KAL2052868.1"/>
    </source>
</evidence>
<keyword evidence="2" id="KW-0472">Membrane</keyword>
<accession>A0ABR4BAK4</accession>
<gene>
    <name evidence="3" type="ORF">ABVK25_006808</name>
</gene>
<keyword evidence="4" id="KW-1185">Reference proteome</keyword>
<evidence type="ECO:0000256" key="2">
    <source>
        <dbReference type="SAM" id="Phobius"/>
    </source>
</evidence>
<dbReference type="EMBL" id="JBHFEH010000024">
    <property type="protein sequence ID" value="KAL2052868.1"/>
    <property type="molecule type" value="Genomic_DNA"/>
</dbReference>
<feature type="compositionally biased region" description="Low complexity" evidence="1">
    <location>
        <begin position="16"/>
        <end position="37"/>
    </location>
</feature>
<reference evidence="3 4" key="1">
    <citation type="submission" date="2024-09" db="EMBL/GenBank/DDBJ databases">
        <title>Rethinking Asexuality: The Enigmatic Case of Functional Sexual Genes in Lepraria (Stereocaulaceae).</title>
        <authorList>
            <person name="Doellman M."/>
            <person name="Sun Y."/>
            <person name="Barcenas-Pena A."/>
            <person name="Lumbsch H.T."/>
            <person name="Grewe F."/>
        </authorList>
    </citation>
    <scope>NUCLEOTIDE SEQUENCE [LARGE SCALE GENOMIC DNA]</scope>
    <source>
        <strain evidence="3 4">Grewe 0041</strain>
    </source>
</reference>
<proteinExistence type="predicted"/>
<protein>
    <submittedName>
        <fullName evidence="3">Uncharacterized protein</fullName>
    </submittedName>
</protein>
<evidence type="ECO:0000313" key="4">
    <source>
        <dbReference type="Proteomes" id="UP001590951"/>
    </source>
</evidence>
<feature type="transmembrane region" description="Helical" evidence="2">
    <location>
        <begin position="60"/>
        <end position="81"/>
    </location>
</feature>
<sequence length="224" mass="23605">MSSSSSTIAPLPPIRPTAISSPTSAPSTPPTTGTTDPGTFIILVPPCSAWSCWTPSEHHAIIVSAILAGLILVAVMVYICVMHRKRKKRLREPERGPDFRDGDGGTGRKGGRGRSGSRNASRDASRGKQGKGTVWWTGKGKGKERARSRSQSRPRGTEGLKNIELGPAAARSLLESGGLGTSGGAVSGSESFAEGYDISGPLQGGRCRRLDEGVRAQGEWRREG</sequence>
<name>A0ABR4BAK4_9LECA</name>
<organism evidence="3 4">
    <name type="scientific">Lepraria finkii</name>
    <dbReference type="NCBI Taxonomy" id="1340010"/>
    <lineage>
        <taxon>Eukaryota</taxon>
        <taxon>Fungi</taxon>
        <taxon>Dikarya</taxon>
        <taxon>Ascomycota</taxon>
        <taxon>Pezizomycotina</taxon>
        <taxon>Lecanoromycetes</taxon>
        <taxon>OSLEUM clade</taxon>
        <taxon>Lecanoromycetidae</taxon>
        <taxon>Lecanorales</taxon>
        <taxon>Lecanorineae</taxon>
        <taxon>Stereocaulaceae</taxon>
        <taxon>Lepraria</taxon>
    </lineage>
</organism>
<comment type="caution">
    <text evidence="3">The sequence shown here is derived from an EMBL/GenBank/DDBJ whole genome shotgun (WGS) entry which is preliminary data.</text>
</comment>
<keyword evidence="2" id="KW-1133">Transmembrane helix</keyword>
<feature type="compositionally biased region" description="Basic and acidic residues" evidence="1">
    <location>
        <begin position="91"/>
        <end position="103"/>
    </location>
</feature>
<feature type="compositionally biased region" description="Basic and acidic residues" evidence="1">
    <location>
        <begin position="208"/>
        <end position="224"/>
    </location>
</feature>